<proteinExistence type="predicted"/>
<reference evidence="2 3" key="1">
    <citation type="submission" date="2023-04" db="EMBL/GenBank/DDBJ databases">
        <title>Marinobulbifer ophiurae gen. nov., sp. Nov., isolate from tissue of brittle star Ophioplocus japonicus.</title>
        <authorList>
            <person name="Kawano K."/>
            <person name="Sawayama S."/>
            <person name="Nakagawa S."/>
        </authorList>
    </citation>
    <scope>NUCLEOTIDE SEQUENCE [LARGE SCALE GENOMIC DNA]</scope>
    <source>
        <strain evidence="2 3">NKW57</strain>
    </source>
</reference>
<comment type="caution">
    <text evidence="2">The sequence shown here is derived from an EMBL/GenBank/DDBJ whole genome shotgun (WGS) entry which is preliminary data.</text>
</comment>
<protein>
    <submittedName>
        <fullName evidence="2">Nicotinamide-nucleotide amidohydrolase family protein</fullName>
    </submittedName>
</protein>
<gene>
    <name evidence="2" type="ORF">MNKW57_12710</name>
</gene>
<evidence type="ECO:0000313" key="3">
    <source>
        <dbReference type="Proteomes" id="UP001224392"/>
    </source>
</evidence>
<dbReference type="NCBIfam" id="TIGR00199">
    <property type="entry name" value="PncC_domain"/>
    <property type="match status" value="1"/>
</dbReference>
<organism evidence="2 3">
    <name type="scientific">Biformimicrobium ophioploci</name>
    <dbReference type="NCBI Taxonomy" id="3036711"/>
    <lineage>
        <taxon>Bacteria</taxon>
        <taxon>Pseudomonadati</taxon>
        <taxon>Pseudomonadota</taxon>
        <taxon>Gammaproteobacteria</taxon>
        <taxon>Cellvibrionales</taxon>
        <taxon>Microbulbiferaceae</taxon>
        <taxon>Biformimicrobium</taxon>
    </lineage>
</organism>
<name>A0ABQ6LXY7_9GAMM</name>
<dbReference type="EMBL" id="BSYJ01000002">
    <property type="protein sequence ID" value="GMG86950.1"/>
    <property type="molecule type" value="Genomic_DNA"/>
</dbReference>
<keyword evidence="3" id="KW-1185">Reference proteome</keyword>
<accession>A0ABQ6LXY7</accession>
<dbReference type="SUPFAM" id="SSF142433">
    <property type="entry name" value="CinA-like"/>
    <property type="match status" value="1"/>
</dbReference>
<dbReference type="Proteomes" id="UP001224392">
    <property type="component" value="Unassembled WGS sequence"/>
</dbReference>
<sequence>MATAESCTGGGIAAALTARAGSSAWFAGGIVSYSNAMKENLLGVRREVLASEGAVSEDVVLQMAEGVMAATGADCSVSVSGIAGPDGGTPEKPVGTVWIGWGVRDTAPSAECFRFEGSREEVQAAAIHAGIAGLVRRLQPG</sequence>
<dbReference type="InterPro" id="IPR036653">
    <property type="entry name" value="CinA-like_C"/>
</dbReference>
<evidence type="ECO:0000313" key="2">
    <source>
        <dbReference type="EMBL" id="GMG86950.1"/>
    </source>
</evidence>
<dbReference type="Gene3D" id="3.90.950.20">
    <property type="entry name" value="CinA-like"/>
    <property type="match status" value="1"/>
</dbReference>
<dbReference type="Pfam" id="PF02464">
    <property type="entry name" value="CinA"/>
    <property type="match status" value="1"/>
</dbReference>
<feature type="domain" description="CinA C-terminal" evidence="1">
    <location>
        <begin position="1"/>
        <end position="136"/>
    </location>
</feature>
<dbReference type="InterPro" id="IPR008136">
    <property type="entry name" value="CinA_C"/>
</dbReference>
<evidence type="ECO:0000259" key="1">
    <source>
        <dbReference type="Pfam" id="PF02464"/>
    </source>
</evidence>